<evidence type="ECO:0000313" key="2">
    <source>
        <dbReference type="WBParaSite" id="TCONS_00012891.p1"/>
    </source>
</evidence>
<accession>A0AAF5DIM8</accession>
<dbReference type="AlphaFoldDB" id="A0AAF5DIM8"/>
<proteinExistence type="predicted"/>
<evidence type="ECO:0000313" key="1">
    <source>
        <dbReference type="Proteomes" id="UP000035681"/>
    </source>
</evidence>
<organism evidence="1 2">
    <name type="scientific">Strongyloides stercoralis</name>
    <name type="common">Threadworm</name>
    <dbReference type="NCBI Taxonomy" id="6248"/>
    <lineage>
        <taxon>Eukaryota</taxon>
        <taxon>Metazoa</taxon>
        <taxon>Ecdysozoa</taxon>
        <taxon>Nematoda</taxon>
        <taxon>Chromadorea</taxon>
        <taxon>Rhabditida</taxon>
        <taxon>Tylenchina</taxon>
        <taxon>Panagrolaimomorpha</taxon>
        <taxon>Strongyloidoidea</taxon>
        <taxon>Strongyloididae</taxon>
        <taxon>Strongyloides</taxon>
    </lineage>
</organism>
<protein>
    <submittedName>
        <fullName evidence="2">Uncharacterized protein</fullName>
    </submittedName>
</protein>
<keyword evidence="1" id="KW-1185">Reference proteome</keyword>
<dbReference type="WBParaSite" id="TCONS_00012891.p1">
    <property type="protein sequence ID" value="TCONS_00012891.p1"/>
    <property type="gene ID" value="XLOC_008631"/>
</dbReference>
<dbReference type="Proteomes" id="UP000035681">
    <property type="component" value="Unplaced"/>
</dbReference>
<sequence length="172" mass="20317">MMTYLNHQEPLVWLERSYSLLTTFELTRQVELLLQYLTPDLRDMIIAEPEVHTLEEAVHLLREFFGDTKTDLPRSLFNLRINKNDFLKSYGLAMRAVKLLKTIFNATDEAVELAALTIAMLNSNEKFLKKWFIDADTLSLETLKNFEMNNRNWWMDKFSHLQLITLKTQCLL</sequence>
<reference evidence="2" key="1">
    <citation type="submission" date="2024-02" db="UniProtKB">
        <authorList>
            <consortium name="WormBaseParasite"/>
        </authorList>
    </citation>
    <scope>IDENTIFICATION</scope>
</reference>
<name>A0AAF5DIM8_STRER</name>